<dbReference type="SUPFAM" id="SSF47565">
    <property type="entry name" value="Insect pheromone/odorant-binding proteins"/>
    <property type="match status" value="1"/>
</dbReference>
<evidence type="ECO:0000313" key="3">
    <source>
        <dbReference type="RefSeq" id="XP_026284475.1"/>
    </source>
</evidence>
<keyword evidence="1" id="KW-0732">Signal</keyword>
<dbReference type="SMR" id="A0A6J1SYP9"/>
<reference evidence="3" key="1">
    <citation type="submission" date="2025-08" db="UniProtKB">
        <authorList>
            <consortium name="RefSeq"/>
        </authorList>
    </citation>
    <scope>IDENTIFICATION</scope>
    <source>
        <tissue evidence="3">Whole organism</tissue>
    </source>
</reference>
<accession>A0A6J1SYP9</accession>
<dbReference type="InterPro" id="IPR036728">
    <property type="entry name" value="PBP_GOBP_sf"/>
</dbReference>
<protein>
    <submittedName>
        <fullName evidence="3">Uncharacterized protein LOC113210610</fullName>
    </submittedName>
</protein>
<sequence>MKLVVLVVLCFQQVLSAPNPPADDLAVMKADFDACLQETGSTYEETLAWADGADASENLKCQIKCAMLKAKKMTEDGHLVLSTMLEHAPHEHQDLIRQCVEIEQGGDDLCDLGYRHQKCLREKAPEWYAEMVKKILGAVN</sequence>
<dbReference type="InterPro" id="IPR006170">
    <property type="entry name" value="PBP/GOBP"/>
</dbReference>
<dbReference type="SMART" id="SM00708">
    <property type="entry name" value="PhBP"/>
    <property type="match status" value="1"/>
</dbReference>
<dbReference type="GeneID" id="113210610"/>
<name>A0A6J1SYP9_FRAOC</name>
<gene>
    <name evidence="3" type="primary">LOC113210610</name>
</gene>
<dbReference type="RefSeq" id="XP_026284475.1">
    <property type="nucleotide sequence ID" value="XM_026428690.2"/>
</dbReference>
<dbReference type="Pfam" id="PF01395">
    <property type="entry name" value="PBP_GOBP"/>
    <property type="match status" value="1"/>
</dbReference>
<dbReference type="OrthoDB" id="8194670at2759"/>
<feature type="chain" id="PRO_5027058644" evidence="1">
    <location>
        <begin position="17"/>
        <end position="140"/>
    </location>
</feature>
<evidence type="ECO:0000313" key="2">
    <source>
        <dbReference type="Proteomes" id="UP000504606"/>
    </source>
</evidence>
<dbReference type="CDD" id="cd23992">
    <property type="entry name" value="PBP_GOBP"/>
    <property type="match status" value="1"/>
</dbReference>
<organism evidence="2 3">
    <name type="scientific">Frankliniella occidentalis</name>
    <name type="common">Western flower thrips</name>
    <name type="synonym">Euthrips occidentalis</name>
    <dbReference type="NCBI Taxonomy" id="133901"/>
    <lineage>
        <taxon>Eukaryota</taxon>
        <taxon>Metazoa</taxon>
        <taxon>Ecdysozoa</taxon>
        <taxon>Arthropoda</taxon>
        <taxon>Hexapoda</taxon>
        <taxon>Insecta</taxon>
        <taxon>Pterygota</taxon>
        <taxon>Neoptera</taxon>
        <taxon>Paraneoptera</taxon>
        <taxon>Thysanoptera</taxon>
        <taxon>Terebrantia</taxon>
        <taxon>Thripoidea</taxon>
        <taxon>Thripidae</taxon>
        <taxon>Frankliniella</taxon>
    </lineage>
</organism>
<dbReference type="AlphaFoldDB" id="A0A6J1SYP9"/>
<dbReference type="KEGG" id="foc:113210610"/>
<dbReference type="Proteomes" id="UP000504606">
    <property type="component" value="Unplaced"/>
</dbReference>
<evidence type="ECO:0000256" key="1">
    <source>
        <dbReference type="SAM" id="SignalP"/>
    </source>
</evidence>
<proteinExistence type="predicted"/>
<dbReference type="Gene3D" id="1.10.238.20">
    <property type="entry name" value="Pheromone/general odorant binding protein domain"/>
    <property type="match status" value="1"/>
</dbReference>
<feature type="signal peptide" evidence="1">
    <location>
        <begin position="1"/>
        <end position="16"/>
    </location>
</feature>
<keyword evidence="2" id="KW-1185">Reference proteome</keyword>
<dbReference type="GO" id="GO:0005549">
    <property type="term" value="F:odorant binding"/>
    <property type="evidence" value="ECO:0007669"/>
    <property type="project" value="InterPro"/>
</dbReference>